<feature type="region of interest" description="Disordered" evidence="1">
    <location>
        <begin position="1025"/>
        <end position="1047"/>
    </location>
</feature>
<feature type="compositionally biased region" description="Basic and acidic residues" evidence="1">
    <location>
        <begin position="1025"/>
        <end position="1034"/>
    </location>
</feature>
<keyword evidence="3" id="KW-1185">Reference proteome</keyword>
<feature type="region of interest" description="Disordered" evidence="1">
    <location>
        <begin position="1"/>
        <end position="48"/>
    </location>
</feature>
<feature type="region of interest" description="Disordered" evidence="1">
    <location>
        <begin position="1176"/>
        <end position="1199"/>
    </location>
</feature>
<feature type="region of interest" description="Disordered" evidence="1">
    <location>
        <begin position="688"/>
        <end position="720"/>
    </location>
</feature>
<feature type="region of interest" description="Disordered" evidence="1">
    <location>
        <begin position="739"/>
        <end position="851"/>
    </location>
</feature>
<feature type="compositionally biased region" description="Polar residues" evidence="1">
    <location>
        <begin position="1383"/>
        <end position="1395"/>
    </location>
</feature>
<feature type="compositionally biased region" description="Low complexity" evidence="1">
    <location>
        <begin position="690"/>
        <end position="706"/>
    </location>
</feature>
<feature type="compositionally biased region" description="Low complexity" evidence="1">
    <location>
        <begin position="624"/>
        <end position="638"/>
    </location>
</feature>
<feature type="compositionally biased region" description="Polar residues" evidence="1">
    <location>
        <begin position="1319"/>
        <end position="1328"/>
    </location>
</feature>
<proteinExistence type="predicted"/>
<feature type="compositionally biased region" description="Basic and acidic residues" evidence="1">
    <location>
        <begin position="601"/>
        <end position="614"/>
    </location>
</feature>
<feature type="region of interest" description="Disordered" evidence="1">
    <location>
        <begin position="572"/>
        <end position="648"/>
    </location>
</feature>
<organism evidence="2 3">
    <name type="scientific">Lophiostoma macrostomum CBS 122681</name>
    <dbReference type="NCBI Taxonomy" id="1314788"/>
    <lineage>
        <taxon>Eukaryota</taxon>
        <taxon>Fungi</taxon>
        <taxon>Dikarya</taxon>
        <taxon>Ascomycota</taxon>
        <taxon>Pezizomycotina</taxon>
        <taxon>Dothideomycetes</taxon>
        <taxon>Pleosporomycetidae</taxon>
        <taxon>Pleosporales</taxon>
        <taxon>Lophiostomataceae</taxon>
        <taxon>Lophiostoma</taxon>
    </lineage>
</organism>
<feature type="region of interest" description="Disordered" evidence="1">
    <location>
        <begin position="1372"/>
        <end position="1399"/>
    </location>
</feature>
<name>A0A6A6TKU9_9PLEO</name>
<feature type="compositionally biased region" description="Low complexity" evidence="1">
    <location>
        <begin position="865"/>
        <end position="878"/>
    </location>
</feature>
<evidence type="ECO:0000256" key="1">
    <source>
        <dbReference type="SAM" id="MobiDB-lite"/>
    </source>
</evidence>
<feature type="compositionally biased region" description="Basic and acidic residues" evidence="1">
    <location>
        <begin position="1505"/>
        <end position="1525"/>
    </location>
</feature>
<feature type="compositionally biased region" description="Basic and acidic residues" evidence="1">
    <location>
        <begin position="879"/>
        <end position="888"/>
    </location>
</feature>
<feature type="compositionally biased region" description="Low complexity" evidence="1">
    <location>
        <begin position="143"/>
        <end position="152"/>
    </location>
</feature>
<feature type="compositionally biased region" description="Polar residues" evidence="1">
    <location>
        <begin position="164"/>
        <end position="180"/>
    </location>
</feature>
<protein>
    <submittedName>
        <fullName evidence="2">Uncharacterized protein</fullName>
    </submittedName>
</protein>
<evidence type="ECO:0000313" key="3">
    <source>
        <dbReference type="Proteomes" id="UP000799324"/>
    </source>
</evidence>
<accession>A0A6A6TKU9</accession>
<feature type="compositionally biased region" description="Polar residues" evidence="1">
    <location>
        <begin position="889"/>
        <end position="907"/>
    </location>
</feature>
<feature type="region of interest" description="Disordered" evidence="1">
    <location>
        <begin position="1289"/>
        <end position="1344"/>
    </location>
</feature>
<feature type="compositionally biased region" description="Basic and acidic residues" evidence="1">
    <location>
        <begin position="1535"/>
        <end position="1548"/>
    </location>
</feature>
<feature type="compositionally biased region" description="Low complexity" evidence="1">
    <location>
        <begin position="83"/>
        <end position="93"/>
    </location>
</feature>
<dbReference type="OrthoDB" id="3922633at2759"/>
<evidence type="ECO:0000313" key="2">
    <source>
        <dbReference type="EMBL" id="KAF2660679.1"/>
    </source>
</evidence>
<sequence>MPLGDRDPNASGRNSRASVMSAGSRGFSKRPNSGAAGRNDMNPAVLSMLRTSTELGNVGGLALEASSAMPNVPRASRRSGANSRMSTASSHSATSRRDSRRISQHAAWPSQSSTAGRPPSMGRDCNLPEYLPDTLSPTILNLPGSSPLIPRSRSSRDGGRSRSMTHAVQPNFGLSSNRSYASLRAPTPLQRPRSPYEGYPQYLRRPRGYRPGSPAMSDYTDAQPRRVLGNPQLQRARVPSDVSVRREYRGPMAPHPLRSRSPVFTVIPHADIPPVPPIPASHLPVRAGQIRRDHTSANGSACSGSTNQRTDSDAPSSSDPPFPPTPLSNASTEALVTSVAQPLTEQGRAIVKGGVTPTTLYYDYSEEHFEALEFIEDEADTAPAESRFYIRTIEEERSPVPTPHKVDVPSAQEEMDTANGGGNVIELPASPIPRRITRDLVLAALDAGSTTETNDTSTTSVASRKICQRAVEEQEGAVACTISKTDNTPTELVAAEGNQSHRYSTFSQTVISVIDSSTIEFGVHCSNALAGQTPTKTGCDTTEDGMSDLLEGYQHTESKGESEIEEKGCVADDMGDQRRSHTPKSSDEQSFKSCSGLMEQPRGESDAKSFKTAEDTLTPDKAVSMPASSLPSSKLSTSGGRLQRPATDILTSSPLTILRRPLVPPRDSSFSKFNSRLRASSMISSRHESIVASLSSSADSVSQHQPSVPPRESSSSKEALNTKGVADFLLRFSRTNRLSSRASSSIGRKVTKTEVAEGSEDSPSVVRQVSREQIIVVSQAPTHEQEPPVVTDTPPKSSTNPDARLEKRAPAGISSSSSTSVKKNTPVDKQDLRPSTLPHHHSKSTPSPVIAAPSSAYSTRYISSSYKSPVLSSPARSSRSPDREHRESQTTTHLEWPGQRSSNTHVSHASEPRLALRNSQDESTTDLRLSSYRPMHYLPDLKEESHEDSSLNTSASNLKNSNFRFPHGNRRSLRCSVEEAAAYRRTPSARSILRNSLAQTRGLPSMHFSRMNLIGSFDDWMDLRSHESDGDSPPRNRMGTPSPRGQIRDKYKSVFAGLEASDRGSYATQSIVGLPGLRHPYSPQEVIAEVDNVSIPSVGGLTQRLSEFLPTLRPGQLYEGRGDFPEEEAIMVHAIEELRIVGAPSVKRSSARLRPMPGSPTMLVVEDDVYREITGSEEEGASSGRVEMGAGTRSSDGAKCRSANCAHLRGQTPLAELEAPLPALLRTRSLSLGQPDLRPSLESRLSTTRRSLQTVPSTPTATATETRPWNSDKNYPWATAIPPVDITLPAPTLLRDSPRPAPSRLRQRLSESSEASPISPGTTASPTTARAKRQSRRVSIVNNNSSKVSVERPLSGYDTSAYPVVSSATHGIDKSHEVGDRYPTTSLIPPSNTDTNDLRGIDADSLVRRLSKLSRRHRLRPRREKILSSTVSSRSRYQESGGCKEPNSSHVAGYQSEEPNSDKNARRNTFYNATGMSATKYHKVKMLQMVKDFFGKLFTKKRSKAKDTKVKDTEAKDTEAKDTKVKAKKSKVKNKRDSHVSDEGSEENYREVPFWNEDGSVRTRATMEGRWHYYN</sequence>
<dbReference type="Proteomes" id="UP000799324">
    <property type="component" value="Unassembled WGS sequence"/>
</dbReference>
<feature type="region of interest" description="Disordered" evidence="1">
    <location>
        <begin position="865"/>
        <end position="931"/>
    </location>
</feature>
<feature type="region of interest" description="Disordered" evidence="1">
    <location>
        <begin position="64"/>
        <end position="222"/>
    </location>
</feature>
<feature type="compositionally biased region" description="Polar residues" evidence="1">
    <location>
        <begin position="296"/>
        <end position="309"/>
    </location>
</feature>
<feature type="compositionally biased region" description="Polar residues" evidence="1">
    <location>
        <begin position="917"/>
        <end position="928"/>
    </location>
</feature>
<reference evidence="2" key="1">
    <citation type="journal article" date="2020" name="Stud. Mycol.">
        <title>101 Dothideomycetes genomes: a test case for predicting lifestyles and emergence of pathogens.</title>
        <authorList>
            <person name="Haridas S."/>
            <person name="Albert R."/>
            <person name="Binder M."/>
            <person name="Bloem J."/>
            <person name="Labutti K."/>
            <person name="Salamov A."/>
            <person name="Andreopoulos B."/>
            <person name="Baker S."/>
            <person name="Barry K."/>
            <person name="Bills G."/>
            <person name="Bluhm B."/>
            <person name="Cannon C."/>
            <person name="Castanera R."/>
            <person name="Culley D."/>
            <person name="Daum C."/>
            <person name="Ezra D."/>
            <person name="Gonzalez J."/>
            <person name="Henrissat B."/>
            <person name="Kuo A."/>
            <person name="Liang C."/>
            <person name="Lipzen A."/>
            <person name="Lutzoni F."/>
            <person name="Magnuson J."/>
            <person name="Mondo S."/>
            <person name="Nolan M."/>
            <person name="Ohm R."/>
            <person name="Pangilinan J."/>
            <person name="Park H.-J."/>
            <person name="Ramirez L."/>
            <person name="Alfaro M."/>
            <person name="Sun H."/>
            <person name="Tritt A."/>
            <person name="Yoshinaga Y."/>
            <person name="Zwiers L.-H."/>
            <person name="Turgeon B."/>
            <person name="Goodwin S."/>
            <person name="Spatafora J."/>
            <person name="Crous P."/>
            <person name="Grigoriev I."/>
        </authorList>
    </citation>
    <scope>NUCLEOTIDE SEQUENCE</scope>
    <source>
        <strain evidence="2">CBS 122681</strain>
    </source>
</reference>
<feature type="region of interest" description="Disordered" evidence="1">
    <location>
        <begin position="294"/>
        <end position="329"/>
    </location>
</feature>
<feature type="region of interest" description="Disordered" evidence="1">
    <location>
        <begin position="1416"/>
        <end position="1467"/>
    </location>
</feature>
<feature type="region of interest" description="Disordered" evidence="1">
    <location>
        <begin position="1233"/>
        <end position="1276"/>
    </location>
</feature>
<feature type="compositionally biased region" description="Low complexity" evidence="1">
    <location>
        <begin position="1237"/>
        <end position="1252"/>
    </location>
</feature>
<feature type="compositionally biased region" description="Basic and acidic residues" evidence="1">
    <location>
        <begin position="572"/>
        <end position="590"/>
    </location>
</feature>
<feature type="compositionally biased region" description="Polar residues" evidence="1">
    <location>
        <begin position="1253"/>
        <end position="1273"/>
    </location>
</feature>
<dbReference type="EMBL" id="MU004298">
    <property type="protein sequence ID" value="KAF2660679.1"/>
    <property type="molecule type" value="Genomic_DNA"/>
</dbReference>
<gene>
    <name evidence="2" type="ORF">K491DRAFT_711579</name>
</gene>
<feature type="region of interest" description="Disordered" evidence="1">
    <location>
        <begin position="1504"/>
        <end position="1548"/>
    </location>
</feature>